<dbReference type="GO" id="GO:0009507">
    <property type="term" value="C:chloroplast"/>
    <property type="evidence" value="ECO:0007669"/>
    <property type="project" value="TreeGrafter"/>
</dbReference>
<keyword evidence="2" id="KW-0479">Metal-binding</keyword>
<proteinExistence type="predicted"/>
<keyword evidence="10" id="KW-1185">Reference proteome</keyword>
<reference evidence="11" key="3">
    <citation type="journal article" date="2020" name="Curr. Biol.">
        <title>Chromatin organization in early land plants reveals an ancestral association between H3K27me3, transposons, and constitutive heterochromatin.</title>
        <authorList>
            <person name="Montgomery S.A."/>
            <person name="Tanizawa Y."/>
            <person name="Galik B."/>
            <person name="Wang N."/>
            <person name="Ito T."/>
            <person name="Mochizuki T."/>
            <person name="Akimcheva S."/>
            <person name="Bowman J.L."/>
            <person name="Cognat V."/>
            <person name="Marechal-Drouard L."/>
            <person name="Ekker H."/>
            <person name="Hong S.F."/>
            <person name="Kohchi T."/>
            <person name="Lin S.S."/>
            <person name="Liu L.D."/>
            <person name="Nakamura Y."/>
            <person name="Valeeva L.R."/>
            <person name="Shakirov E.V."/>
            <person name="Shippen D.E."/>
            <person name="Wei W.L."/>
            <person name="Yagura M."/>
            <person name="Yamaoka S."/>
            <person name="Yamato K.T."/>
            <person name="Liu C."/>
            <person name="Berger F."/>
        </authorList>
    </citation>
    <scope>NUCLEOTIDE SEQUENCE [LARGE SCALE GENOMIC DNA]</scope>
    <source>
        <strain evidence="11">Tak-1</strain>
    </source>
</reference>
<dbReference type="SUPFAM" id="SSF57802">
    <property type="entry name" value="Rubredoxin-like"/>
    <property type="match status" value="1"/>
</dbReference>
<keyword evidence="6" id="KW-0812">Transmembrane</keyword>
<evidence type="ECO:0000313" key="11">
    <source>
        <dbReference type="Proteomes" id="UP001162541"/>
    </source>
</evidence>
<name>A0A176WMS1_MARPO</name>
<dbReference type="InterPro" id="IPR024935">
    <property type="entry name" value="Rubredoxin_dom"/>
</dbReference>
<feature type="transmembrane region" description="Helical" evidence="6">
    <location>
        <begin position="188"/>
        <end position="207"/>
    </location>
</feature>
<evidence type="ECO:0000256" key="2">
    <source>
        <dbReference type="ARBA" id="ARBA00022723"/>
    </source>
</evidence>
<dbReference type="PROSITE" id="PS00202">
    <property type="entry name" value="RUBREDOXIN"/>
    <property type="match status" value="1"/>
</dbReference>
<dbReference type="InterPro" id="IPR050526">
    <property type="entry name" value="Rubredoxin_ET"/>
</dbReference>
<feature type="region of interest" description="Disordered" evidence="5">
    <location>
        <begin position="70"/>
        <end position="95"/>
    </location>
</feature>
<evidence type="ECO:0000256" key="3">
    <source>
        <dbReference type="ARBA" id="ARBA00022982"/>
    </source>
</evidence>
<dbReference type="GO" id="GO:0043448">
    <property type="term" value="P:alkane catabolic process"/>
    <property type="evidence" value="ECO:0007669"/>
    <property type="project" value="TreeGrafter"/>
</dbReference>
<dbReference type="CDD" id="cd00730">
    <property type="entry name" value="rubredoxin"/>
    <property type="match status" value="1"/>
</dbReference>
<dbReference type="InterPro" id="IPR024934">
    <property type="entry name" value="Rubredoxin-like_dom"/>
</dbReference>
<dbReference type="FunFam" id="2.20.28.10:FF:000001">
    <property type="entry name" value="Rubredoxin"/>
    <property type="match status" value="1"/>
</dbReference>
<evidence type="ECO:0000256" key="1">
    <source>
        <dbReference type="ARBA" id="ARBA00022448"/>
    </source>
</evidence>
<keyword evidence="6" id="KW-1133">Transmembrane helix</keyword>
<feature type="domain" description="Rubredoxin-like" evidence="7">
    <location>
        <begin position="110"/>
        <end position="161"/>
    </location>
</feature>
<evidence type="ECO:0000256" key="4">
    <source>
        <dbReference type="ARBA" id="ARBA00023004"/>
    </source>
</evidence>
<dbReference type="GO" id="GO:0005506">
    <property type="term" value="F:iron ion binding"/>
    <property type="evidence" value="ECO:0007669"/>
    <property type="project" value="InterPro"/>
</dbReference>
<evidence type="ECO:0000256" key="5">
    <source>
        <dbReference type="SAM" id="MobiDB-lite"/>
    </source>
</evidence>
<keyword evidence="1" id="KW-0813">Transport</keyword>
<evidence type="ECO:0000313" key="9">
    <source>
        <dbReference type="EMBL" id="OAE34359.1"/>
    </source>
</evidence>
<dbReference type="PANTHER" id="PTHR47627:SF1">
    <property type="entry name" value="RUBREDOXIN-1-RELATED"/>
    <property type="match status" value="1"/>
</dbReference>
<dbReference type="PANTHER" id="PTHR47627">
    <property type="entry name" value="RUBREDOXIN"/>
    <property type="match status" value="1"/>
</dbReference>
<evidence type="ECO:0000313" key="8">
    <source>
        <dbReference type="EMBL" id="BBN11688.1"/>
    </source>
</evidence>
<evidence type="ECO:0000313" key="10">
    <source>
        <dbReference type="Proteomes" id="UP000077202"/>
    </source>
</evidence>
<reference evidence="9 10" key="1">
    <citation type="submission" date="2016-03" db="EMBL/GenBank/DDBJ databases">
        <title>Mechanisms controlling the formation of the plant cell surface in tip-growing cells are functionally conserved among land plants.</title>
        <authorList>
            <person name="Honkanen S."/>
            <person name="Jones V.A."/>
            <person name="Morieri G."/>
            <person name="Champion C."/>
            <person name="Hetherington A.J."/>
            <person name="Kelly S."/>
            <person name="Saint-Marcoux D."/>
            <person name="Proust H."/>
            <person name="Prescott H."/>
            <person name="Dolan L."/>
        </authorList>
    </citation>
    <scope>NUCLEOTIDE SEQUENCE [LARGE SCALE GENOMIC DNA]</scope>
    <source>
        <strain evidence="10">cv. Tak-1 and cv. Tak-2</strain>
        <tissue evidence="9">Whole gametophyte</tissue>
    </source>
</reference>
<accession>A0A176WMS1</accession>
<dbReference type="EMBL" id="AP019870">
    <property type="protein sequence ID" value="BBN11688.1"/>
    <property type="molecule type" value="Genomic_DNA"/>
</dbReference>
<keyword evidence="3" id="KW-0249">Electron transport</keyword>
<dbReference type="EMBL" id="LVLJ01000416">
    <property type="protein sequence ID" value="OAE34359.1"/>
    <property type="molecule type" value="Genomic_DNA"/>
</dbReference>
<dbReference type="Gene3D" id="2.20.28.10">
    <property type="match status" value="1"/>
</dbReference>
<keyword evidence="4" id="KW-0408">Iron</keyword>
<evidence type="ECO:0000256" key="6">
    <source>
        <dbReference type="SAM" id="Phobius"/>
    </source>
</evidence>
<dbReference type="Proteomes" id="UP000077202">
    <property type="component" value="Unassembled WGS sequence"/>
</dbReference>
<reference evidence="8" key="2">
    <citation type="journal article" date="2019" name="Curr. Biol.">
        <title>Chromatin organization in early land plants reveals an ancestral association between H3K27me3, transposons, and constitutive heterochromatin.</title>
        <authorList>
            <person name="Montgomery S.A."/>
            <person name="Tanizawa Y."/>
            <person name="Galik B."/>
            <person name="Wang N."/>
            <person name="Ito T."/>
            <person name="Mochizuki T."/>
            <person name="Akimcheva S."/>
            <person name="Bowman J."/>
            <person name="Cognat V."/>
            <person name="Drouard L."/>
            <person name="Ekker H."/>
            <person name="Houng S."/>
            <person name="Kohchi T."/>
            <person name="Lin S."/>
            <person name="Liu L.D."/>
            <person name="Nakamura Y."/>
            <person name="Valeeva L.R."/>
            <person name="Shakirov E.V."/>
            <person name="Shippen D.E."/>
            <person name="Wei W."/>
            <person name="Yagura M."/>
            <person name="Yamaoka S."/>
            <person name="Yamato K.T."/>
            <person name="Liu C."/>
            <person name="Berger F."/>
        </authorList>
    </citation>
    <scope>NUCLEOTIDE SEQUENCE [LARGE SCALE GENOMIC DNA]</scope>
    <source>
        <strain evidence="8">Tak-1</strain>
    </source>
</reference>
<dbReference type="AlphaFoldDB" id="A0A176WMS1"/>
<dbReference type="Proteomes" id="UP001162541">
    <property type="component" value="Chromosome 5"/>
</dbReference>
<sequence length="208" mass="22261">MAAVVGLGWGVCATGALRVAEASSRVQSEKAGVIVRAATPQQQQRLRSSNGGLVPKSRIQRLICKSVDVDDSATEAEEPSVKSAEAEADSVDQLPNPRRGLEERFAVINTGKFECRSCGYVYDAAKGDTNYPIAAGIEFGGLPEDWRCPTCGAAKTYFQSKSVEIAGFAQNQQFGLGGNSLTEGQKSLLIYGTFAFFFTLFLAGYLLQ</sequence>
<gene>
    <name evidence="9" type="ORF">AXG93_1054s1450</name>
    <name evidence="8" type="ORF">Mp_5g13990</name>
</gene>
<dbReference type="Pfam" id="PF00301">
    <property type="entry name" value="Rubredoxin"/>
    <property type="match status" value="1"/>
</dbReference>
<dbReference type="PRINTS" id="PR00163">
    <property type="entry name" value="RUBREDOXIN"/>
</dbReference>
<dbReference type="InterPro" id="IPR018527">
    <property type="entry name" value="Rubredoxin_Fe_BS"/>
</dbReference>
<protein>
    <recommendedName>
        <fullName evidence="7">Rubredoxin-like domain-containing protein</fullName>
    </recommendedName>
</protein>
<dbReference type="GO" id="GO:0009055">
    <property type="term" value="F:electron transfer activity"/>
    <property type="evidence" value="ECO:0007669"/>
    <property type="project" value="TreeGrafter"/>
</dbReference>
<dbReference type="PROSITE" id="PS50903">
    <property type="entry name" value="RUBREDOXIN_LIKE"/>
    <property type="match status" value="1"/>
</dbReference>
<keyword evidence="6" id="KW-0472">Membrane</keyword>
<organism evidence="9 10">
    <name type="scientific">Marchantia polymorpha subsp. ruderalis</name>
    <dbReference type="NCBI Taxonomy" id="1480154"/>
    <lineage>
        <taxon>Eukaryota</taxon>
        <taxon>Viridiplantae</taxon>
        <taxon>Streptophyta</taxon>
        <taxon>Embryophyta</taxon>
        <taxon>Marchantiophyta</taxon>
        <taxon>Marchantiopsida</taxon>
        <taxon>Marchantiidae</taxon>
        <taxon>Marchantiales</taxon>
        <taxon>Marchantiaceae</taxon>
        <taxon>Marchantia</taxon>
    </lineage>
</organism>
<evidence type="ECO:0000259" key="7">
    <source>
        <dbReference type="PROSITE" id="PS50903"/>
    </source>
</evidence>